<dbReference type="PANTHER" id="PTHR43792:SF8">
    <property type="entry name" value="[RIBOSOMAL PROTEIN US5]-ALANINE N-ACETYLTRANSFERASE"/>
    <property type="match status" value="1"/>
</dbReference>
<dbReference type="InterPro" id="IPR000182">
    <property type="entry name" value="GNAT_dom"/>
</dbReference>
<evidence type="ECO:0000256" key="2">
    <source>
        <dbReference type="ARBA" id="ARBA00023315"/>
    </source>
</evidence>
<accession>A0ABQ4PVV3</accession>
<dbReference type="Proteomes" id="UP001161064">
    <property type="component" value="Unassembled WGS sequence"/>
</dbReference>
<dbReference type="Gene3D" id="3.40.630.30">
    <property type="match status" value="1"/>
</dbReference>
<reference evidence="5" key="2">
    <citation type="journal article" date="2023" name="ISME Commun">
        <title>Characterization of a bloom-associated alphaproteobacterial lineage, 'Candidatus Phycosocius': insights into freshwater algal-bacterial interactions.</title>
        <authorList>
            <person name="Tanabe Y."/>
            <person name="Yamaguchi H."/>
            <person name="Yoshida M."/>
            <person name="Kai A."/>
            <person name="Okazaki Y."/>
        </authorList>
    </citation>
    <scope>NUCLEOTIDE SEQUENCE</scope>
    <source>
        <strain evidence="5">BOTRYCO-1</strain>
    </source>
</reference>
<evidence type="ECO:0000256" key="3">
    <source>
        <dbReference type="ARBA" id="ARBA00038502"/>
    </source>
</evidence>
<comment type="caution">
    <text evidence="5">The sequence shown here is derived from an EMBL/GenBank/DDBJ whole genome shotgun (WGS) entry which is preliminary data.</text>
</comment>
<gene>
    <name evidence="5" type="ORF">PsB1_1324</name>
</gene>
<feature type="domain" description="N-acetyltransferase" evidence="4">
    <location>
        <begin position="21"/>
        <end position="191"/>
    </location>
</feature>
<dbReference type="EMBL" id="BPFZ01000007">
    <property type="protein sequence ID" value="GIU67170.1"/>
    <property type="molecule type" value="Genomic_DNA"/>
</dbReference>
<evidence type="ECO:0000313" key="6">
    <source>
        <dbReference type="Proteomes" id="UP001161064"/>
    </source>
</evidence>
<dbReference type="Pfam" id="PF13302">
    <property type="entry name" value="Acetyltransf_3"/>
    <property type="match status" value="1"/>
</dbReference>
<dbReference type="InterPro" id="IPR016181">
    <property type="entry name" value="Acyl_CoA_acyltransferase"/>
</dbReference>
<proteinExistence type="inferred from homology"/>
<protein>
    <submittedName>
        <fullName evidence="5">GCN5 family N-acetyltransferase</fullName>
    </submittedName>
</protein>
<evidence type="ECO:0000256" key="1">
    <source>
        <dbReference type="ARBA" id="ARBA00022679"/>
    </source>
</evidence>
<dbReference type="SUPFAM" id="SSF55729">
    <property type="entry name" value="Acyl-CoA N-acyltransferases (Nat)"/>
    <property type="match status" value="1"/>
</dbReference>
<dbReference type="RefSeq" id="WP_284359950.1">
    <property type="nucleotide sequence ID" value="NZ_BPFZ01000007.1"/>
</dbReference>
<dbReference type="PROSITE" id="PS51186">
    <property type="entry name" value="GNAT"/>
    <property type="match status" value="1"/>
</dbReference>
<comment type="similarity">
    <text evidence="3">Belongs to the acetyltransferase family. RimJ subfamily.</text>
</comment>
<sequence length="195" mass="22349">MAFLSLTGQSESRLRLEGQGVYLREATKNDYQAWADLRQKSQSWLVPWEPEWRFDELSRACYLWRLQGWHQDKKLGLAAPFLVFRAKDDILVGGVNISNIRRGVAQDCTLGYWVGEPYARQGLTRAAVQTVIAYAFGRLGLHRIQAACIPSNYRSRKLLESIGFHEEGLARGYLKINGTWKDHVLYAILAHDHQT</sequence>
<evidence type="ECO:0000259" key="4">
    <source>
        <dbReference type="PROSITE" id="PS51186"/>
    </source>
</evidence>
<reference evidence="5" key="1">
    <citation type="submission" date="2021-05" db="EMBL/GenBank/DDBJ databases">
        <authorList>
            <person name="Tanabe Y."/>
        </authorList>
    </citation>
    <scope>NUCLEOTIDE SEQUENCE</scope>
    <source>
        <strain evidence="5">BOTRYCO-1</strain>
    </source>
</reference>
<dbReference type="PANTHER" id="PTHR43792">
    <property type="entry name" value="GNAT FAMILY, PUTATIVE (AFU_ORTHOLOGUE AFUA_3G00765)-RELATED-RELATED"/>
    <property type="match status" value="1"/>
</dbReference>
<keyword evidence="1" id="KW-0808">Transferase</keyword>
<keyword evidence="6" id="KW-1185">Reference proteome</keyword>
<keyword evidence="2" id="KW-0012">Acyltransferase</keyword>
<name>A0ABQ4PVV3_9PROT</name>
<evidence type="ECO:0000313" key="5">
    <source>
        <dbReference type="EMBL" id="GIU67170.1"/>
    </source>
</evidence>
<dbReference type="InterPro" id="IPR051531">
    <property type="entry name" value="N-acetyltransferase"/>
</dbReference>
<organism evidence="5 6">
    <name type="scientific">Candidatus Phycosocius spiralis</name>
    <dbReference type="NCBI Taxonomy" id="2815099"/>
    <lineage>
        <taxon>Bacteria</taxon>
        <taxon>Pseudomonadati</taxon>
        <taxon>Pseudomonadota</taxon>
        <taxon>Alphaproteobacteria</taxon>
        <taxon>Caulobacterales</taxon>
        <taxon>Caulobacterales incertae sedis</taxon>
        <taxon>Candidatus Phycosocius</taxon>
    </lineage>
</organism>